<evidence type="ECO:0000313" key="12">
    <source>
        <dbReference type="EMBL" id="TYP48718.1"/>
    </source>
</evidence>
<dbReference type="Gene3D" id="3.30.160.70">
    <property type="entry name" value="Methylated DNA-protein cysteine methyltransferase domain"/>
    <property type="match status" value="1"/>
</dbReference>
<evidence type="ECO:0000256" key="9">
    <source>
        <dbReference type="HAMAP-Rule" id="MF_00772"/>
    </source>
</evidence>
<keyword evidence="7 9" id="KW-0234">DNA repair</keyword>
<keyword evidence="4 9" id="KW-0489">Methyltransferase</keyword>
<dbReference type="AlphaFoldDB" id="A0A5S5AGQ3"/>
<dbReference type="PANTHER" id="PTHR10815">
    <property type="entry name" value="METHYLATED-DNA--PROTEIN-CYSTEINE METHYLTRANSFERASE"/>
    <property type="match status" value="1"/>
</dbReference>
<dbReference type="OrthoDB" id="9789813at2"/>
<dbReference type="GO" id="GO:0003908">
    <property type="term" value="F:methylated-DNA-[protein]-cysteine S-methyltransferase activity"/>
    <property type="evidence" value="ECO:0007669"/>
    <property type="project" value="UniProtKB-UniRule"/>
</dbReference>
<dbReference type="InterPro" id="IPR023546">
    <property type="entry name" value="MGMT"/>
</dbReference>
<dbReference type="InterPro" id="IPR036388">
    <property type="entry name" value="WH-like_DNA-bd_sf"/>
</dbReference>
<keyword evidence="6 9" id="KW-0227">DNA damage</keyword>
<dbReference type="SUPFAM" id="SSF46767">
    <property type="entry name" value="Methylated DNA-protein cysteine methyltransferase, C-terminal domain"/>
    <property type="match status" value="1"/>
</dbReference>
<dbReference type="InterPro" id="IPR014048">
    <property type="entry name" value="MethylDNA_cys_MeTrfase_DNA-bd"/>
</dbReference>
<comment type="miscellaneous">
    <text evidence="9">This enzyme catalyzes only one turnover and therefore is not strictly catalytic. According to one definition, an enzyme is a biocatalyst that acts repeatedly and over many reaction cycles.</text>
</comment>
<dbReference type="EMBL" id="VNHO01000035">
    <property type="protein sequence ID" value="TYP48718.1"/>
    <property type="molecule type" value="Genomic_DNA"/>
</dbReference>
<evidence type="ECO:0000256" key="3">
    <source>
        <dbReference type="ARBA" id="ARBA00022490"/>
    </source>
</evidence>
<evidence type="ECO:0000256" key="7">
    <source>
        <dbReference type="ARBA" id="ARBA00023204"/>
    </source>
</evidence>
<comment type="function">
    <text evidence="9">Involved in the cellular defense against the biological effects of O6-methylguanine (O6-MeG) and O4-methylthymine (O4-MeT) in DNA. Repairs the methylated nucleobase in DNA by stoichiometrically transferring the methyl group to a cysteine residue in the enzyme. This is a suicide reaction: the enzyme is irreversibly inactivated.</text>
</comment>
<evidence type="ECO:0000313" key="13">
    <source>
        <dbReference type="Proteomes" id="UP000322294"/>
    </source>
</evidence>
<evidence type="ECO:0000256" key="1">
    <source>
        <dbReference type="ARBA" id="ARBA00001286"/>
    </source>
</evidence>
<evidence type="ECO:0000259" key="11">
    <source>
        <dbReference type="Pfam" id="PF02870"/>
    </source>
</evidence>
<evidence type="ECO:0000256" key="2">
    <source>
        <dbReference type="ARBA" id="ARBA00008711"/>
    </source>
</evidence>
<organism evidence="12 13">
    <name type="scientific">Thermosediminibacter litoriperuensis</name>
    <dbReference type="NCBI Taxonomy" id="291989"/>
    <lineage>
        <taxon>Bacteria</taxon>
        <taxon>Bacillati</taxon>
        <taxon>Bacillota</taxon>
        <taxon>Clostridia</taxon>
        <taxon>Thermosediminibacterales</taxon>
        <taxon>Thermosediminibacteraceae</taxon>
        <taxon>Thermosediminibacter</taxon>
    </lineage>
</organism>
<reference evidence="12 13" key="1">
    <citation type="submission" date="2019-07" db="EMBL/GenBank/DDBJ databases">
        <title>Genomic Encyclopedia of Type Strains, Phase I: the one thousand microbial genomes (KMG-I) project.</title>
        <authorList>
            <person name="Kyrpides N."/>
        </authorList>
    </citation>
    <scope>NUCLEOTIDE SEQUENCE [LARGE SCALE GENOMIC DNA]</scope>
    <source>
        <strain evidence="12 13">DSM 16647</strain>
    </source>
</reference>
<comment type="subcellular location">
    <subcellularLocation>
        <location evidence="9">Cytoplasm</location>
    </subcellularLocation>
</comment>
<comment type="caution">
    <text evidence="12">The sequence shown here is derived from an EMBL/GenBank/DDBJ whole genome shotgun (WGS) entry which is preliminary data.</text>
</comment>
<protein>
    <recommendedName>
        <fullName evidence="9">Methylated-DNA--protein-cysteine methyltransferase</fullName>
        <ecNumber evidence="9">2.1.1.63</ecNumber>
    </recommendedName>
    <alternativeName>
        <fullName evidence="9">6-O-methylguanine-DNA methyltransferase</fullName>
        <shortName evidence="9">MGMT</shortName>
    </alternativeName>
    <alternativeName>
        <fullName evidence="9">O-6-methylguanine-DNA-alkyltransferase</fullName>
    </alternativeName>
</protein>
<dbReference type="GO" id="GO:0032259">
    <property type="term" value="P:methylation"/>
    <property type="evidence" value="ECO:0007669"/>
    <property type="project" value="UniProtKB-KW"/>
</dbReference>
<dbReference type="EC" id="2.1.1.63" evidence="9"/>
<comment type="catalytic activity">
    <reaction evidence="8 9">
        <text>a 6-O-methyl-2'-deoxyguanosine in DNA + L-cysteinyl-[protein] = S-methyl-L-cysteinyl-[protein] + a 2'-deoxyguanosine in DNA</text>
        <dbReference type="Rhea" id="RHEA:24000"/>
        <dbReference type="Rhea" id="RHEA-COMP:10131"/>
        <dbReference type="Rhea" id="RHEA-COMP:10132"/>
        <dbReference type="Rhea" id="RHEA-COMP:11367"/>
        <dbReference type="Rhea" id="RHEA-COMP:11368"/>
        <dbReference type="ChEBI" id="CHEBI:29950"/>
        <dbReference type="ChEBI" id="CHEBI:82612"/>
        <dbReference type="ChEBI" id="CHEBI:85445"/>
        <dbReference type="ChEBI" id="CHEBI:85448"/>
        <dbReference type="EC" id="2.1.1.63"/>
    </reaction>
</comment>
<dbReference type="GO" id="GO:0005737">
    <property type="term" value="C:cytoplasm"/>
    <property type="evidence" value="ECO:0007669"/>
    <property type="project" value="UniProtKB-SubCell"/>
</dbReference>
<dbReference type="PROSITE" id="PS00374">
    <property type="entry name" value="MGMT"/>
    <property type="match status" value="1"/>
</dbReference>
<dbReference type="CDD" id="cd06445">
    <property type="entry name" value="ATase"/>
    <property type="match status" value="1"/>
</dbReference>
<dbReference type="PANTHER" id="PTHR10815:SF5">
    <property type="entry name" value="METHYLATED-DNA--PROTEIN-CYSTEINE METHYLTRANSFERASE"/>
    <property type="match status" value="1"/>
</dbReference>
<accession>A0A5S5AGQ3</accession>
<feature type="active site" description="Nucleophile; methyl group acceptor" evidence="9">
    <location>
        <position position="141"/>
    </location>
</feature>
<feature type="domain" description="Methylguanine DNA methyltransferase ribonuclease-like" evidence="11">
    <location>
        <begin position="2"/>
        <end position="86"/>
    </location>
</feature>
<dbReference type="RefSeq" id="WP_148867913.1">
    <property type="nucleotide sequence ID" value="NZ_VNHO01000035.1"/>
</dbReference>
<dbReference type="InterPro" id="IPR001497">
    <property type="entry name" value="MethylDNA_cys_MeTrfase_AS"/>
</dbReference>
<dbReference type="NCBIfam" id="TIGR00589">
    <property type="entry name" value="ogt"/>
    <property type="match status" value="1"/>
</dbReference>
<dbReference type="GO" id="GO:0006307">
    <property type="term" value="P:DNA alkylation repair"/>
    <property type="evidence" value="ECO:0007669"/>
    <property type="project" value="UniProtKB-UniRule"/>
</dbReference>
<evidence type="ECO:0000256" key="6">
    <source>
        <dbReference type="ARBA" id="ARBA00022763"/>
    </source>
</evidence>
<evidence type="ECO:0000256" key="5">
    <source>
        <dbReference type="ARBA" id="ARBA00022679"/>
    </source>
</evidence>
<dbReference type="FunFam" id="1.10.10.10:FF:000214">
    <property type="entry name" value="Methylated-DNA--protein-cysteine methyltransferase"/>
    <property type="match status" value="1"/>
</dbReference>
<comment type="catalytic activity">
    <reaction evidence="1 9">
        <text>a 4-O-methyl-thymidine in DNA + L-cysteinyl-[protein] = a thymidine in DNA + S-methyl-L-cysteinyl-[protein]</text>
        <dbReference type="Rhea" id="RHEA:53428"/>
        <dbReference type="Rhea" id="RHEA-COMP:10131"/>
        <dbReference type="Rhea" id="RHEA-COMP:10132"/>
        <dbReference type="Rhea" id="RHEA-COMP:13555"/>
        <dbReference type="Rhea" id="RHEA-COMP:13556"/>
        <dbReference type="ChEBI" id="CHEBI:29950"/>
        <dbReference type="ChEBI" id="CHEBI:82612"/>
        <dbReference type="ChEBI" id="CHEBI:137386"/>
        <dbReference type="ChEBI" id="CHEBI:137387"/>
        <dbReference type="EC" id="2.1.1.63"/>
    </reaction>
</comment>
<evidence type="ECO:0000256" key="8">
    <source>
        <dbReference type="ARBA" id="ARBA00049348"/>
    </source>
</evidence>
<dbReference type="Pfam" id="PF01035">
    <property type="entry name" value="DNA_binding_1"/>
    <property type="match status" value="1"/>
</dbReference>
<keyword evidence="3 9" id="KW-0963">Cytoplasm</keyword>
<feature type="domain" description="Methylated-DNA-[protein]-cysteine S-methyltransferase DNA binding" evidence="10">
    <location>
        <begin position="90"/>
        <end position="170"/>
    </location>
</feature>
<dbReference type="Pfam" id="PF02870">
    <property type="entry name" value="Methyltransf_1N"/>
    <property type="match status" value="1"/>
</dbReference>
<dbReference type="Proteomes" id="UP000322294">
    <property type="component" value="Unassembled WGS sequence"/>
</dbReference>
<dbReference type="Gene3D" id="1.10.10.10">
    <property type="entry name" value="Winged helix-like DNA-binding domain superfamily/Winged helix DNA-binding domain"/>
    <property type="match status" value="1"/>
</dbReference>
<dbReference type="InterPro" id="IPR036631">
    <property type="entry name" value="MGMT_N_sf"/>
</dbReference>
<gene>
    <name evidence="12" type="ORF">LZ11_02244</name>
</gene>
<dbReference type="HAMAP" id="MF_00772">
    <property type="entry name" value="OGT"/>
    <property type="match status" value="1"/>
</dbReference>
<evidence type="ECO:0000259" key="10">
    <source>
        <dbReference type="Pfam" id="PF01035"/>
    </source>
</evidence>
<dbReference type="InterPro" id="IPR008332">
    <property type="entry name" value="MethylG_MeTrfase_N"/>
</dbReference>
<dbReference type="InterPro" id="IPR036217">
    <property type="entry name" value="MethylDNA_cys_MeTrfase_DNAb"/>
</dbReference>
<keyword evidence="13" id="KW-1185">Reference proteome</keyword>
<proteinExistence type="inferred from homology"/>
<evidence type="ECO:0000256" key="4">
    <source>
        <dbReference type="ARBA" id="ARBA00022603"/>
    </source>
</evidence>
<sequence length="174" mass="19250">MVYFRKINTAMGVIMVASTERGVCRIALPGEDREKFLSDLVKMYGEAELVDESIHGKLGEVNSLAEEELTAYFNGELKNFTVPLDLKGTEFQKRVWEEVMKIPYGEVRSYGYIARAIGKPKACRAVGGANNRNPVPIIVPCHRVVGSDGSLVGYGGGLEMKSFLLKLEGIKEEF</sequence>
<dbReference type="SUPFAM" id="SSF53155">
    <property type="entry name" value="Methylated DNA-protein cysteine methyltransferase domain"/>
    <property type="match status" value="1"/>
</dbReference>
<name>A0A5S5AGQ3_9FIRM</name>
<comment type="similarity">
    <text evidence="2 9">Belongs to the MGMT family.</text>
</comment>
<keyword evidence="5 9" id="KW-0808">Transferase</keyword>